<dbReference type="SMART" id="SM00986">
    <property type="entry name" value="UDG"/>
    <property type="match status" value="1"/>
</dbReference>
<comment type="subunit">
    <text evidence="11">Interacts with RPA2 subunit of the RPA trimer; this interaction mediates UNG2 recruitment to RPA-coated single-stranded DNA at stalled replication forks. Interacts with PCNA; this interaction mediates UNG2 recruitment to S-phase replication foci. Interacts (via N-terminus) with FAM72A.</text>
</comment>
<evidence type="ECO:0000256" key="10">
    <source>
        <dbReference type="ARBA" id="ARBA00052828"/>
    </source>
</evidence>
<dbReference type="SMART" id="SM00987">
    <property type="entry name" value="UreE_C"/>
    <property type="match status" value="1"/>
</dbReference>
<evidence type="ECO:0000256" key="5">
    <source>
        <dbReference type="ARBA" id="ARBA00022990"/>
    </source>
</evidence>
<evidence type="ECO:0000256" key="8">
    <source>
        <dbReference type="ARBA" id="ARBA00023242"/>
    </source>
</evidence>
<dbReference type="NCBIfam" id="TIGR00628">
    <property type="entry name" value="ung"/>
    <property type="match status" value="1"/>
</dbReference>
<dbReference type="SUPFAM" id="SSF52141">
    <property type="entry name" value="Uracil-DNA glycosylase-like"/>
    <property type="match status" value="1"/>
</dbReference>
<comment type="subcellular location">
    <subcellularLocation>
        <location evidence="12">Mitochondrion</location>
    </subcellularLocation>
    <subcellularLocation>
        <location evidence="12">Nucleus</location>
    </subcellularLocation>
</comment>
<dbReference type="STRING" id="158441.A0A226E3B7"/>
<dbReference type="Proteomes" id="UP000198287">
    <property type="component" value="Unassembled WGS sequence"/>
</dbReference>
<dbReference type="InterPro" id="IPR002043">
    <property type="entry name" value="UDG_fam1"/>
</dbReference>
<evidence type="ECO:0000313" key="18">
    <source>
        <dbReference type="Proteomes" id="UP000198287"/>
    </source>
</evidence>
<dbReference type="OMA" id="PDNGYLM"/>
<dbReference type="GO" id="GO:0097510">
    <property type="term" value="P:base-excision repair, AP site formation via deaminated base removal"/>
    <property type="evidence" value="ECO:0007669"/>
    <property type="project" value="TreeGrafter"/>
</dbReference>
<sequence>MPGLPRKLKINVAADLKQKNILSYFNKKSSSTTTTTPTAERNNDEMTDIEKQQVGENVVPSTPPNKKAKLDIDKNSPASSSECLTPEQRAMINRKAMTARILKTSQSLKIIDPLMGPSWYSALEGEFKKDYFLQLSEFVTAQRNRATIYPQPGNVWEWTKHGPIDQVKVVILGQDPYHGPNQAHGLCFSVQKGVPPPPSLVNMYKELGTDINGFVHPQHGYLIGWAEQGVLLLNAVLTVESGKANSHKDKGWEKVTDAVISWISVNLSSVVFLLWGAYAQKKAAFVDKKRHHILQTVHPSPLSAHRGFLGCKHFSKCNELLIQSGKTPIDWTKL</sequence>
<evidence type="ECO:0000256" key="6">
    <source>
        <dbReference type="ARBA" id="ARBA00023128"/>
    </source>
</evidence>
<keyword evidence="7 12" id="KW-0234">DNA repair</keyword>
<keyword evidence="6 12" id="KW-0496">Mitochondrion</keyword>
<dbReference type="GO" id="GO:0004844">
    <property type="term" value="F:uracil DNA N-glycosylase activity"/>
    <property type="evidence" value="ECO:0007669"/>
    <property type="project" value="UniProtKB-UniRule"/>
</dbReference>
<keyword evidence="2" id="KW-0597">Phosphoprotein</keyword>
<dbReference type="NCBIfam" id="NF003588">
    <property type="entry name" value="PRK05254.1-1"/>
    <property type="match status" value="1"/>
</dbReference>
<comment type="catalytic activity">
    <reaction evidence="9">
        <text>a 2'-deoxyuridine in double-stranded DNA + H2O = a 2'-deoxyribose 5'-monophosphate in double-stranded DNA + uracil</text>
        <dbReference type="Rhea" id="RHEA:81455"/>
        <dbReference type="Rhea" id="RHEA-COMP:14231"/>
        <dbReference type="Rhea" id="RHEA-COMP:17071"/>
        <dbReference type="ChEBI" id="CHEBI:15377"/>
        <dbReference type="ChEBI" id="CHEBI:17568"/>
        <dbReference type="ChEBI" id="CHEBI:133902"/>
        <dbReference type="ChEBI" id="CHEBI:139095"/>
    </reaction>
    <physiologicalReaction direction="left-to-right" evidence="9">
        <dbReference type="Rhea" id="RHEA:81456"/>
    </physiologicalReaction>
</comment>
<dbReference type="HAMAP" id="MF_00148">
    <property type="entry name" value="UDG"/>
    <property type="match status" value="1"/>
</dbReference>
<dbReference type="AlphaFoldDB" id="A0A226E3B7"/>
<keyword evidence="5" id="KW-0007">Acetylation</keyword>
<evidence type="ECO:0000256" key="9">
    <source>
        <dbReference type="ARBA" id="ARBA00052069"/>
    </source>
</evidence>
<gene>
    <name evidence="17" type="ORF">Fcan01_13683</name>
</gene>
<dbReference type="PANTHER" id="PTHR11264">
    <property type="entry name" value="URACIL-DNA GLYCOSYLASE"/>
    <property type="match status" value="1"/>
</dbReference>
<evidence type="ECO:0000256" key="3">
    <source>
        <dbReference type="ARBA" id="ARBA00022763"/>
    </source>
</evidence>
<dbReference type="NCBIfam" id="NF003591">
    <property type="entry name" value="PRK05254.1-4"/>
    <property type="match status" value="1"/>
</dbReference>
<dbReference type="EMBL" id="LNIX01000007">
    <property type="protein sequence ID" value="OXA51770.1"/>
    <property type="molecule type" value="Genomic_DNA"/>
</dbReference>
<organism evidence="17 18">
    <name type="scientific">Folsomia candida</name>
    <name type="common">Springtail</name>
    <dbReference type="NCBI Taxonomy" id="158441"/>
    <lineage>
        <taxon>Eukaryota</taxon>
        <taxon>Metazoa</taxon>
        <taxon>Ecdysozoa</taxon>
        <taxon>Arthropoda</taxon>
        <taxon>Hexapoda</taxon>
        <taxon>Collembola</taxon>
        <taxon>Entomobryomorpha</taxon>
        <taxon>Isotomoidea</taxon>
        <taxon>Isotomidae</taxon>
        <taxon>Proisotominae</taxon>
        <taxon>Folsomia</taxon>
    </lineage>
</organism>
<keyword evidence="18" id="KW-1185">Reference proteome</keyword>
<dbReference type="Gene3D" id="3.40.470.10">
    <property type="entry name" value="Uracil-DNA glycosylase-like domain"/>
    <property type="match status" value="1"/>
</dbReference>
<dbReference type="CDD" id="cd10027">
    <property type="entry name" value="UDG-F1-like"/>
    <property type="match status" value="1"/>
</dbReference>
<evidence type="ECO:0000256" key="2">
    <source>
        <dbReference type="ARBA" id="ARBA00022553"/>
    </source>
</evidence>
<evidence type="ECO:0000256" key="7">
    <source>
        <dbReference type="ARBA" id="ARBA00023204"/>
    </source>
</evidence>
<keyword evidence="8 12" id="KW-0539">Nucleus</keyword>
<dbReference type="PANTHER" id="PTHR11264:SF0">
    <property type="entry name" value="URACIL-DNA GLYCOSYLASE"/>
    <property type="match status" value="1"/>
</dbReference>
<comment type="catalytic activity">
    <reaction evidence="12 14">
        <text>Hydrolyzes single-stranded DNA or mismatched double-stranded DNA and polynucleotides, releasing free uracil.</text>
        <dbReference type="EC" id="3.2.2.27"/>
    </reaction>
</comment>
<keyword evidence="4 12" id="KW-0378">Hydrolase</keyword>
<evidence type="ECO:0000256" key="1">
    <source>
        <dbReference type="ARBA" id="ARBA00008184"/>
    </source>
</evidence>
<evidence type="ECO:0000256" key="4">
    <source>
        <dbReference type="ARBA" id="ARBA00022801"/>
    </source>
</evidence>
<dbReference type="InterPro" id="IPR005122">
    <property type="entry name" value="Uracil-DNA_glycosylase-like"/>
</dbReference>
<keyword evidence="3 12" id="KW-0227">DNA damage</keyword>
<name>A0A226E3B7_FOLCA</name>
<dbReference type="EC" id="3.2.2.27" evidence="12 14"/>
<proteinExistence type="inferred from homology"/>
<dbReference type="FunFam" id="3.40.470.10:FF:000004">
    <property type="entry name" value="Uracil-DNA glycosylase"/>
    <property type="match status" value="1"/>
</dbReference>
<comment type="catalytic activity">
    <reaction evidence="10">
        <text>a 2'-deoxyuridine in single-stranded DNA + H2O = a 2'-deoxyribose 5'-monophosphate in single-stranded DNA + uracil</text>
        <dbReference type="Rhea" id="RHEA:81459"/>
        <dbReference type="Rhea" id="RHEA-COMP:12847"/>
        <dbReference type="Rhea" id="RHEA-COMP:19684"/>
        <dbReference type="ChEBI" id="CHEBI:15377"/>
        <dbReference type="ChEBI" id="CHEBI:17568"/>
        <dbReference type="ChEBI" id="CHEBI:133902"/>
        <dbReference type="ChEBI" id="CHEBI:139095"/>
    </reaction>
    <physiologicalReaction direction="left-to-right" evidence="10">
        <dbReference type="Rhea" id="RHEA:81460"/>
    </physiologicalReaction>
</comment>
<dbReference type="GO" id="GO:0005739">
    <property type="term" value="C:mitochondrion"/>
    <property type="evidence" value="ECO:0007669"/>
    <property type="project" value="UniProtKB-SubCell"/>
</dbReference>
<feature type="active site" description="Proton acceptor" evidence="12 13">
    <location>
        <position position="175"/>
    </location>
</feature>
<feature type="domain" description="Uracil-DNA glycosylase-like" evidence="16">
    <location>
        <begin position="160"/>
        <end position="321"/>
    </location>
</feature>
<comment type="caution">
    <text evidence="17">The sequence shown here is derived from an EMBL/GenBank/DDBJ whole genome shotgun (WGS) entry which is preliminary data.</text>
</comment>
<evidence type="ECO:0000259" key="16">
    <source>
        <dbReference type="SMART" id="SM00986"/>
    </source>
</evidence>
<dbReference type="NCBIfam" id="NF003592">
    <property type="entry name" value="PRK05254.1-5"/>
    <property type="match status" value="1"/>
</dbReference>
<evidence type="ECO:0000256" key="15">
    <source>
        <dbReference type="SAM" id="MobiDB-lite"/>
    </source>
</evidence>
<dbReference type="InterPro" id="IPR036895">
    <property type="entry name" value="Uracil-DNA_glycosylase-like_sf"/>
</dbReference>
<protein>
    <recommendedName>
        <fullName evidence="12 14">Uracil-DNA glycosylase</fullName>
        <shortName evidence="12">UDG</shortName>
        <ecNumber evidence="12 14">3.2.2.27</ecNumber>
    </recommendedName>
</protein>
<evidence type="ECO:0000256" key="13">
    <source>
        <dbReference type="PROSITE-ProRule" id="PRU10072"/>
    </source>
</evidence>
<evidence type="ECO:0000256" key="12">
    <source>
        <dbReference type="HAMAP-Rule" id="MF_03166"/>
    </source>
</evidence>
<reference evidence="17 18" key="1">
    <citation type="submission" date="2015-12" db="EMBL/GenBank/DDBJ databases">
        <title>The genome of Folsomia candida.</title>
        <authorList>
            <person name="Faddeeva A."/>
            <person name="Derks M.F."/>
            <person name="Anvar Y."/>
            <person name="Smit S."/>
            <person name="Van Straalen N."/>
            <person name="Roelofs D."/>
        </authorList>
    </citation>
    <scope>NUCLEOTIDE SEQUENCE [LARGE SCALE GENOMIC DNA]</scope>
    <source>
        <strain evidence="17 18">VU population</strain>
        <tissue evidence="17">Whole body</tissue>
    </source>
</reference>
<dbReference type="InterPro" id="IPR018085">
    <property type="entry name" value="Ura-DNA_Glyclase_AS"/>
</dbReference>
<evidence type="ECO:0000256" key="11">
    <source>
        <dbReference type="ARBA" id="ARBA00064140"/>
    </source>
</evidence>
<accession>A0A226E3B7</accession>
<dbReference type="GO" id="GO:0005654">
    <property type="term" value="C:nucleoplasm"/>
    <property type="evidence" value="ECO:0007669"/>
    <property type="project" value="UniProtKB-ARBA"/>
</dbReference>
<evidence type="ECO:0000256" key="14">
    <source>
        <dbReference type="RuleBase" id="RU003780"/>
    </source>
</evidence>
<dbReference type="Pfam" id="PF03167">
    <property type="entry name" value="UDG"/>
    <property type="match status" value="1"/>
</dbReference>
<dbReference type="NCBIfam" id="NF003589">
    <property type="entry name" value="PRK05254.1-2"/>
    <property type="match status" value="1"/>
</dbReference>
<feature type="region of interest" description="Disordered" evidence="15">
    <location>
        <begin position="51"/>
        <end position="82"/>
    </location>
</feature>
<dbReference type="PROSITE" id="PS00130">
    <property type="entry name" value="U_DNA_GLYCOSYLASE"/>
    <property type="match status" value="1"/>
</dbReference>
<dbReference type="OrthoDB" id="10031947at2759"/>
<comment type="function">
    <text evidence="12 14">Excises uracil residues from the DNA which can arise as a result of misincorporation of dUMP residues by DNA polymerase or due to deamination of cytosine.</text>
</comment>
<evidence type="ECO:0000313" key="17">
    <source>
        <dbReference type="EMBL" id="OXA51770.1"/>
    </source>
</evidence>
<comment type="similarity">
    <text evidence="1 12 14">Belongs to the uracil-DNA glycosylase (UDG) superfamily. UNG family.</text>
</comment>